<protein>
    <submittedName>
        <fullName evidence="1">Uncharacterized protein</fullName>
    </submittedName>
</protein>
<comment type="caution">
    <text evidence="1">The sequence shown here is derived from an EMBL/GenBank/DDBJ whole genome shotgun (WGS) entry which is preliminary data.</text>
</comment>
<dbReference type="Proteomes" id="UP000314294">
    <property type="component" value="Unassembled WGS sequence"/>
</dbReference>
<proteinExistence type="predicted"/>
<accession>A0A4Z2H3G5</accession>
<dbReference type="EMBL" id="SRLO01000334">
    <property type="protein sequence ID" value="TNN60397.1"/>
    <property type="molecule type" value="Genomic_DNA"/>
</dbReference>
<name>A0A4Z2H3G5_9TELE</name>
<sequence length="115" mass="12353">MGGGWERTCPPEEEGRSLAAEGLLALPRRGPRSSGCALSVCAFLGRLRRGGATETKPSVVYMAEISCSKARRLQTLRLPNFEQRRRDRSEPPEADLAAAALLSARTNAAARVGSE</sequence>
<reference evidence="1 2" key="1">
    <citation type="submission" date="2019-03" db="EMBL/GenBank/DDBJ databases">
        <title>First draft genome of Liparis tanakae, snailfish: a comprehensive survey of snailfish specific genes.</title>
        <authorList>
            <person name="Kim W."/>
            <person name="Song I."/>
            <person name="Jeong J.-H."/>
            <person name="Kim D."/>
            <person name="Kim S."/>
            <person name="Ryu S."/>
            <person name="Song J.Y."/>
            <person name="Lee S.K."/>
        </authorList>
    </citation>
    <scope>NUCLEOTIDE SEQUENCE [LARGE SCALE GENOMIC DNA]</scope>
    <source>
        <tissue evidence="1">Muscle</tissue>
    </source>
</reference>
<dbReference type="AlphaFoldDB" id="A0A4Z2H3G5"/>
<evidence type="ECO:0000313" key="2">
    <source>
        <dbReference type="Proteomes" id="UP000314294"/>
    </source>
</evidence>
<keyword evidence="2" id="KW-1185">Reference proteome</keyword>
<evidence type="ECO:0000313" key="1">
    <source>
        <dbReference type="EMBL" id="TNN60397.1"/>
    </source>
</evidence>
<organism evidence="1 2">
    <name type="scientific">Liparis tanakae</name>
    <name type="common">Tanaka's snailfish</name>
    <dbReference type="NCBI Taxonomy" id="230148"/>
    <lineage>
        <taxon>Eukaryota</taxon>
        <taxon>Metazoa</taxon>
        <taxon>Chordata</taxon>
        <taxon>Craniata</taxon>
        <taxon>Vertebrata</taxon>
        <taxon>Euteleostomi</taxon>
        <taxon>Actinopterygii</taxon>
        <taxon>Neopterygii</taxon>
        <taxon>Teleostei</taxon>
        <taxon>Neoteleostei</taxon>
        <taxon>Acanthomorphata</taxon>
        <taxon>Eupercaria</taxon>
        <taxon>Perciformes</taxon>
        <taxon>Cottioidei</taxon>
        <taxon>Cottales</taxon>
        <taxon>Liparidae</taxon>
        <taxon>Liparis</taxon>
    </lineage>
</organism>
<gene>
    <name evidence="1" type="ORF">EYF80_029386</name>
</gene>